<feature type="domain" description="Glycosyl transferase family 1" evidence="3">
    <location>
        <begin position="197"/>
        <end position="356"/>
    </location>
</feature>
<dbReference type="Pfam" id="PF00534">
    <property type="entry name" value="Glycos_transf_1"/>
    <property type="match status" value="1"/>
</dbReference>
<evidence type="ECO:0000256" key="2">
    <source>
        <dbReference type="ARBA" id="ARBA00022679"/>
    </source>
</evidence>
<evidence type="ECO:0000259" key="3">
    <source>
        <dbReference type="Pfam" id="PF00534"/>
    </source>
</evidence>
<proteinExistence type="predicted"/>
<dbReference type="CDD" id="cd03801">
    <property type="entry name" value="GT4_PimA-like"/>
    <property type="match status" value="1"/>
</dbReference>
<dbReference type="RefSeq" id="WP_172356342.1">
    <property type="nucleotide sequence ID" value="NZ_CP053661.1"/>
</dbReference>
<evidence type="ECO:0000313" key="6">
    <source>
        <dbReference type="Proteomes" id="UP000505210"/>
    </source>
</evidence>
<dbReference type="Proteomes" id="UP000505210">
    <property type="component" value="Chromosome"/>
</dbReference>
<reference evidence="5 6" key="1">
    <citation type="submission" date="2020-05" db="EMBL/GenBank/DDBJ databases">
        <title>Complete genome sequence of of a novel Thermoleptolyngbya strain isolated from hot springs of Ganzi, Sichuan China.</title>
        <authorList>
            <person name="Tang J."/>
            <person name="Daroch M."/>
            <person name="Li L."/>
            <person name="Waleron K."/>
            <person name="Waleron M."/>
            <person name="Waleron M."/>
        </authorList>
    </citation>
    <scope>NUCLEOTIDE SEQUENCE [LARGE SCALE GENOMIC DNA]</scope>
    <source>
        <strain evidence="5 6">PKUAC-SCTA183</strain>
    </source>
</reference>
<dbReference type="PANTHER" id="PTHR12526:SF510">
    <property type="entry name" value="D-INOSITOL 3-PHOSPHATE GLYCOSYLTRANSFERASE"/>
    <property type="match status" value="1"/>
</dbReference>
<organism evidence="5 6">
    <name type="scientific">Thermoleptolyngbya sichuanensis A183</name>
    <dbReference type="NCBI Taxonomy" id="2737172"/>
    <lineage>
        <taxon>Bacteria</taxon>
        <taxon>Bacillati</taxon>
        <taxon>Cyanobacteriota</taxon>
        <taxon>Cyanophyceae</taxon>
        <taxon>Oculatellales</taxon>
        <taxon>Oculatellaceae</taxon>
        <taxon>Thermoleptolyngbya</taxon>
        <taxon>Thermoleptolyngbya sichuanensis</taxon>
    </lineage>
</organism>
<evidence type="ECO:0000259" key="4">
    <source>
        <dbReference type="Pfam" id="PF13439"/>
    </source>
</evidence>
<protein>
    <submittedName>
        <fullName evidence="5">Glycosyltransferase family 4 protein</fullName>
    </submittedName>
</protein>
<dbReference type="EMBL" id="CP053661">
    <property type="protein sequence ID" value="QKD83003.1"/>
    <property type="molecule type" value="Genomic_DNA"/>
</dbReference>
<accession>A0A6M8BIU7</accession>
<evidence type="ECO:0000313" key="5">
    <source>
        <dbReference type="EMBL" id="QKD83003.1"/>
    </source>
</evidence>
<dbReference type="Pfam" id="PF13439">
    <property type="entry name" value="Glyco_transf_4"/>
    <property type="match status" value="1"/>
</dbReference>
<dbReference type="AlphaFoldDB" id="A0A6M8BIU7"/>
<keyword evidence="2 5" id="KW-0808">Transferase</keyword>
<name>A0A6M8BIU7_9CYAN</name>
<gene>
    <name evidence="5" type="ORF">HPC62_13090</name>
</gene>
<dbReference type="GO" id="GO:0016757">
    <property type="term" value="F:glycosyltransferase activity"/>
    <property type="evidence" value="ECO:0007669"/>
    <property type="project" value="UniProtKB-KW"/>
</dbReference>
<dbReference type="InterPro" id="IPR028098">
    <property type="entry name" value="Glyco_trans_4-like_N"/>
</dbReference>
<dbReference type="KEGG" id="theu:HPC62_13090"/>
<sequence length="402" mass="43962">MKLCIVTHRVVPGDGQGRVNYAIVQHALAVGHSVTLLASEVAPDLVPHPGVTWVAIPSEGLPTELLRNLVFSWHSRRWLTKHAVEFDVIKLNGAITDFPAGVNAVHFVHHDWLRFAKQSLRESSANHPPGLRGLYQRLYTLLNAHWEKQAFQQATVLVAVSQQVKQGLLRLGVPASKIRVVLNGVDATEFVPGSVERDRWGLPGNVPMGLFAGDIKTPRKNLDTVLRALAQVAGLHLAVAGDLQGSPYPRLAQDLGVGDRVHFLGYRRDLKDLMQAADLFIFPSRYEACSLVLLEAMATGLPVVTAATTGGAEIVTPDCGVVLPDPNDVEHLAQTLNALIADSTRRSQLGQAARRRAEAHTWSAMAQQYLDLFDALCCPAAADHPQTANHETYRHHSHLLPR</sequence>
<evidence type="ECO:0000256" key="1">
    <source>
        <dbReference type="ARBA" id="ARBA00022676"/>
    </source>
</evidence>
<feature type="domain" description="Glycosyltransferase subfamily 4-like N-terminal" evidence="4">
    <location>
        <begin position="14"/>
        <end position="188"/>
    </location>
</feature>
<keyword evidence="6" id="KW-1185">Reference proteome</keyword>
<dbReference type="Gene3D" id="3.40.50.2000">
    <property type="entry name" value="Glycogen Phosphorylase B"/>
    <property type="match status" value="2"/>
</dbReference>
<dbReference type="SUPFAM" id="SSF53756">
    <property type="entry name" value="UDP-Glycosyltransferase/glycogen phosphorylase"/>
    <property type="match status" value="1"/>
</dbReference>
<dbReference type="PANTHER" id="PTHR12526">
    <property type="entry name" value="GLYCOSYLTRANSFERASE"/>
    <property type="match status" value="1"/>
</dbReference>
<keyword evidence="1" id="KW-0328">Glycosyltransferase</keyword>
<dbReference type="InterPro" id="IPR001296">
    <property type="entry name" value="Glyco_trans_1"/>
</dbReference>